<feature type="transmembrane region" description="Helical" evidence="1">
    <location>
        <begin position="187"/>
        <end position="209"/>
    </location>
</feature>
<evidence type="ECO:0000256" key="1">
    <source>
        <dbReference type="SAM" id="Phobius"/>
    </source>
</evidence>
<protein>
    <recommendedName>
        <fullName evidence="4">Small-conductance mechanosensitive ion channel</fullName>
    </recommendedName>
</protein>
<feature type="transmembrane region" description="Helical" evidence="1">
    <location>
        <begin position="89"/>
        <end position="108"/>
    </location>
</feature>
<dbReference type="Proteomes" id="UP000178121">
    <property type="component" value="Unassembled WGS sequence"/>
</dbReference>
<dbReference type="GO" id="GO:0008381">
    <property type="term" value="F:mechanosensitive monoatomic ion channel activity"/>
    <property type="evidence" value="ECO:0007669"/>
    <property type="project" value="InterPro"/>
</dbReference>
<dbReference type="PANTHER" id="PTHR30221">
    <property type="entry name" value="SMALL-CONDUCTANCE MECHANOSENSITIVE CHANNEL"/>
    <property type="match status" value="1"/>
</dbReference>
<dbReference type="InterPro" id="IPR045275">
    <property type="entry name" value="MscS_archaea/bacteria_type"/>
</dbReference>
<dbReference type="Pfam" id="PF05552">
    <property type="entry name" value="MS_channel_1st_1"/>
    <property type="match status" value="2"/>
</dbReference>
<dbReference type="Gene3D" id="1.10.287.1260">
    <property type="match status" value="2"/>
</dbReference>
<dbReference type="EMBL" id="MHRI01000029">
    <property type="protein sequence ID" value="OHA20477.1"/>
    <property type="molecule type" value="Genomic_DNA"/>
</dbReference>
<proteinExistence type="predicted"/>
<organism evidence="2 3">
    <name type="scientific">Candidatus Taylorbacteria bacterium RIFCSPHIGHO2_01_FULL_51_15</name>
    <dbReference type="NCBI Taxonomy" id="1802304"/>
    <lineage>
        <taxon>Bacteria</taxon>
        <taxon>Candidatus Tayloriibacteriota</taxon>
    </lineage>
</organism>
<feature type="transmembrane region" description="Helical" evidence="1">
    <location>
        <begin position="160"/>
        <end position="181"/>
    </location>
</feature>
<feature type="transmembrane region" description="Helical" evidence="1">
    <location>
        <begin position="120"/>
        <end position="139"/>
    </location>
</feature>
<evidence type="ECO:0008006" key="4">
    <source>
        <dbReference type="Google" id="ProtNLM"/>
    </source>
</evidence>
<keyword evidence="1" id="KW-0812">Transmembrane</keyword>
<evidence type="ECO:0000313" key="2">
    <source>
        <dbReference type="EMBL" id="OHA20477.1"/>
    </source>
</evidence>
<keyword evidence="1" id="KW-0472">Membrane</keyword>
<dbReference type="InterPro" id="IPR008910">
    <property type="entry name" value="MSC_TM_helix"/>
</dbReference>
<dbReference type="AlphaFoldDB" id="A0A1G2M9A3"/>
<reference evidence="2 3" key="1">
    <citation type="journal article" date="2016" name="Nat. Commun.">
        <title>Thousands of microbial genomes shed light on interconnected biogeochemical processes in an aquifer system.</title>
        <authorList>
            <person name="Anantharaman K."/>
            <person name="Brown C.T."/>
            <person name="Hug L.A."/>
            <person name="Sharon I."/>
            <person name="Castelle C.J."/>
            <person name="Probst A.J."/>
            <person name="Thomas B.C."/>
            <person name="Singh A."/>
            <person name="Wilkins M.J."/>
            <person name="Karaoz U."/>
            <person name="Brodie E.L."/>
            <person name="Williams K.H."/>
            <person name="Hubbard S.S."/>
            <person name="Banfield J.F."/>
        </authorList>
    </citation>
    <scope>NUCLEOTIDE SEQUENCE [LARGE SCALE GENOMIC DNA]</scope>
</reference>
<name>A0A1G2M9A3_9BACT</name>
<keyword evidence="1" id="KW-1133">Transmembrane helix</keyword>
<evidence type="ECO:0000313" key="3">
    <source>
        <dbReference type="Proteomes" id="UP000178121"/>
    </source>
</evidence>
<comment type="caution">
    <text evidence="2">The sequence shown here is derived from an EMBL/GenBank/DDBJ whole genome shotgun (WGS) entry which is preliminary data.</text>
</comment>
<dbReference type="PANTHER" id="PTHR30221:SF1">
    <property type="entry name" value="SMALL-CONDUCTANCE MECHANOSENSITIVE CHANNEL"/>
    <property type="match status" value="1"/>
</dbReference>
<accession>A0A1G2M9A3</accession>
<sequence>MLEFLNSLAEGLRESFYDIGAGVVQFIPKLLIALVIFIVGWAIGSLLGQVVSQIVKSLKIDNLLKGAKVDDVLKRAGFNLDSGRFLGDLIEWFVVIVFLVASLDVLGLTQVTTFLNEVVLYLPQVIVAVLILLVAVLIASAMQRIVVGGAMAAGVKSANFLGSVTKWAIWIFAVLMALFQLNIGGPLIQTLFTGFVVALSLAFGLSFGLGGQQAAAGFIEKIREEIQSHRR</sequence>
<feature type="transmembrane region" description="Helical" evidence="1">
    <location>
        <begin position="30"/>
        <end position="51"/>
    </location>
</feature>
<gene>
    <name evidence="2" type="ORF">A2849_00575</name>
</gene>